<name>A0ABQ5BXK8_9ASTR</name>
<protein>
    <submittedName>
        <fullName evidence="2">Reverse transcriptase domain-containing protein</fullName>
    </submittedName>
</protein>
<feature type="region of interest" description="Disordered" evidence="1">
    <location>
        <begin position="246"/>
        <end position="327"/>
    </location>
</feature>
<evidence type="ECO:0000313" key="3">
    <source>
        <dbReference type="Proteomes" id="UP001151760"/>
    </source>
</evidence>
<reference evidence="2" key="2">
    <citation type="submission" date="2022-01" db="EMBL/GenBank/DDBJ databases">
        <authorList>
            <person name="Yamashiro T."/>
            <person name="Shiraishi A."/>
            <person name="Satake H."/>
            <person name="Nakayama K."/>
        </authorList>
    </citation>
    <scope>NUCLEOTIDE SEQUENCE</scope>
</reference>
<feature type="compositionally biased region" description="Acidic residues" evidence="1">
    <location>
        <begin position="298"/>
        <end position="321"/>
    </location>
</feature>
<evidence type="ECO:0000313" key="2">
    <source>
        <dbReference type="EMBL" id="GJT19596.1"/>
    </source>
</evidence>
<dbReference type="GO" id="GO:0003964">
    <property type="term" value="F:RNA-directed DNA polymerase activity"/>
    <property type="evidence" value="ECO:0007669"/>
    <property type="project" value="UniProtKB-KW"/>
</dbReference>
<organism evidence="2 3">
    <name type="scientific">Tanacetum coccineum</name>
    <dbReference type="NCBI Taxonomy" id="301880"/>
    <lineage>
        <taxon>Eukaryota</taxon>
        <taxon>Viridiplantae</taxon>
        <taxon>Streptophyta</taxon>
        <taxon>Embryophyta</taxon>
        <taxon>Tracheophyta</taxon>
        <taxon>Spermatophyta</taxon>
        <taxon>Magnoliopsida</taxon>
        <taxon>eudicotyledons</taxon>
        <taxon>Gunneridae</taxon>
        <taxon>Pentapetalae</taxon>
        <taxon>asterids</taxon>
        <taxon>campanulids</taxon>
        <taxon>Asterales</taxon>
        <taxon>Asteraceae</taxon>
        <taxon>Asteroideae</taxon>
        <taxon>Anthemideae</taxon>
        <taxon>Anthemidinae</taxon>
        <taxon>Tanacetum</taxon>
    </lineage>
</organism>
<reference evidence="2" key="1">
    <citation type="journal article" date="2022" name="Int. J. Mol. Sci.">
        <title>Draft Genome of Tanacetum Coccineum: Genomic Comparison of Closely Related Tanacetum-Family Plants.</title>
        <authorList>
            <person name="Yamashiro T."/>
            <person name="Shiraishi A."/>
            <person name="Nakayama K."/>
            <person name="Satake H."/>
        </authorList>
    </citation>
    <scope>NUCLEOTIDE SEQUENCE</scope>
</reference>
<comment type="caution">
    <text evidence="2">The sequence shown here is derived from an EMBL/GenBank/DDBJ whole genome shotgun (WGS) entry which is preliminary data.</text>
</comment>
<accession>A0ABQ5BXK8</accession>
<keyword evidence="3" id="KW-1185">Reference proteome</keyword>
<proteinExistence type="predicted"/>
<dbReference type="EMBL" id="BQNB010013729">
    <property type="protein sequence ID" value="GJT19596.1"/>
    <property type="molecule type" value="Genomic_DNA"/>
</dbReference>
<gene>
    <name evidence="2" type="ORF">Tco_0878302</name>
</gene>
<dbReference type="Proteomes" id="UP001151760">
    <property type="component" value="Unassembled WGS sequence"/>
</dbReference>
<keyword evidence="2" id="KW-0695">RNA-directed DNA polymerase</keyword>
<keyword evidence="2" id="KW-0808">Transferase</keyword>
<sequence>MTSTSPLTLVGWDLVTITCFFSHLAHRPHSRQQLVGPLGPTHQAHRYHEDFSTWLLNIGDGTIGEPDETDNQDTFKVDIPSELCILDSDTALIKLINFIYNDTTFQTPTPRDLQKKVIACQKNESADMINVHVLSLLNHQQHVYLSSDEATPHVNDGEIENFTLTLELQNLTQKQLATLINRLNLQGKVAFRHFRDAFSVVFGLSLTQVTYTSVYTDSETWRFQWVFYDEPEAPEEDPYVKATLQALPPSPDYVSGPEHPPSPDYVPALSPGYVANFDLEEDEDEEDPADYPANRGDNDDDDESSDKDNDDDDDDDDEEEEHLAPTDSIAFAFLVDHAPSAEETKLFETDESAASLPPHPAYRVTARMSIRPQTYVPFLFEEEVERLLALPTLPPSPLTLLSSPLPQIPSPPLPASPTYPLGYKAYMAIMRAAAPSTYYLIPRSETPPSATPPLLPIPLPTPSPLLLLPSTDYRADMPEIRRDTERDVVYRITDSWDEIVEAMQDRPTTEVTNVAELNQRMTDFATTVRQDTDEIYERLDDAQDDRVLTSSWLNMLHRDTHAHARTARLMEAGIRLSREAWRRSMDASDIARFKTMALRTTIMEN</sequence>
<keyword evidence="2" id="KW-0548">Nucleotidyltransferase</keyword>
<evidence type="ECO:0000256" key="1">
    <source>
        <dbReference type="SAM" id="MobiDB-lite"/>
    </source>
</evidence>
<feature type="compositionally biased region" description="Acidic residues" evidence="1">
    <location>
        <begin position="278"/>
        <end position="289"/>
    </location>
</feature>